<dbReference type="SMART" id="SM00112">
    <property type="entry name" value="CA"/>
    <property type="match status" value="11"/>
</dbReference>
<keyword evidence="12" id="KW-1185">Reference proteome</keyword>
<feature type="domain" description="Cadherin" evidence="10">
    <location>
        <begin position="657"/>
        <end position="776"/>
    </location>
</feature>
<keyword evidence="5" id="KW-0130">Cell adhesion</keyword>
<dbReference type="PANTHER" id="PTHR24026">
    <property type="entry name" value="FAT ATYPICAL CADHERIN-RELATED"/>
    <property type="match status" value="1"/>
</dbReference>
<organism evidence="11 12">
    <name type="scientific">Candidula unifasciata</name>
    <dbReference type="NCBI Taxonomy" id="100452"/>
    <lineage>
        <taxon>Eukaryota</taxon>
        <taxon>Metazoa</taxon>
        <taxon>Spiralia</taxon>
        <taxon>Lophotrochozoa</taxon>
        <taxon>Mollusca</taxon>
        <taxon>Gastropoda</taxon>
        <taxon>Heterobranchia</taxon>
        <taxon>Euthyneura</taxon>
        <taxon>Panpulmonata</taxon>
        <taxon>Eupulmonata</taxon>
        <taxon>Stylommatophora</taxon>
        <taxon>Helicina</taxon>
        <taxon>Helicoidea</taxon>
        <taxon>Geomitridae</taxon>
        <taxon>Candidula</taxon>
    </lineage>
</organism>
<comment type="caution">
    <text evidence="11">The sequence shown here is derived from an EMBL/GenBank/DDBJ whole genome shotgun (WGS) entry which is preliminary data.</text>
</comment>
<keyword evidence="7" id="KW-0472">Membrane</keyword>
<feature type="domain" description="Cadherin" evidence="10">
    <location>
        <begin position="81"/>
        <end position="193"/>
    </location>
</feature>
<dbReference type="PROSITE" id="PS00232">
    <property type="entry name" value="CADHERIN_1"/>
    <property type="match status" value="3"/>
</dbReference>
<dbReference type="PRINTS" id="PR00205">
    <property type="entry name" value="CADHERIN"/>
</dbReference>
<keyword evidence="4 9" id="KW-0106">Calcium</keyword>
<feature type="non-terminal residue" evidence="11">
    <location>
        <position position="1231"/>
    </location>
</feature>
<feature type="domain" description="Cadherin" evidence="10">
    <location>
        <begin position="427"/>
        <end position="546"/>
    </location>
</feature>
<dbReference type="Pfam" id="PF00028">
    <property type="entry name" value="Cadherin"/>
    <property type="match status" value="6"/>
</dbReference>
<dbReference type="CDD" id="cd11304">
    <property type="entry name" value="Cadherin_repeat"/>
    <property type="match status" value="10"/>
</dbReference>
<gene>
    <name evidence="11" type="ORF">CUNI_LOCUS5216</name>
</gene>
<feature type="domain" description="Cadherin" evidence="10">
    <location>
        <begin position="546"/>
        <end position="656"/>
    </location>
</feature>
<accession>A0A8S3YTR8</accession>
<dbReference type="PANTHER" id="PTHR24026:SF136">
    <property type="entry name" value="PROTOCADHERIN-23"/>
    <property type="match status" value="1"/>
</dbReference>
<feature type="domain" description="Cadherin" evidence="10">
    <location>
        <begin position="200"/>
        <end position="309"/>
    </location>
</feature>
<dbReference type="Proteomes" id="UP000678393">
    <property type="component" value="Unassembled WGS sequence"/>
</dbReference>
<dbReference type="EMBL" id="CAJHNH020000751">
    <property type="protein sequence ID" value="CAG5119658.1"/>
    <property type="molecule type" value="Genomic_DNA"/>
</dbReference>
<evidence type="ECO:0000256" key="8">
    <source>
        <dbReference type="ARBA" id="ARBA00023180"/>
    </source>
</evidence>
<keyword evidence="8" id="KW-0325">Glycoprotein</keyword>
<feature type="domain" description="Cadherin" evidence="10">
    <location>
        <begin position="13"/>
        <end position="80"/>
    </location>
</feature>
<dbReference type="PROSITE" id="PS50268">
    <property type="entry name" value="CADHERIN_2"/>
    <property type="match status" value="11"/>
</dbReference>
<dbReference type="InterPro" id="IPR015919">
    <property type="entry name" value="Cadherin-like_sf"/>
</dbReference>
<comment type="subcellular location">
    <subcellularLocation>
        <location evidence="1">Membrane</location>
    </subcellularLocation>
</comment>
<name>A0A8S3YTR8_9EUPU</name>
<evidence type="ECO:0000256" key="2">
    <source>
        <dbReference type="ARBA" id="ARBA00022692"/>
    </source>
</evidence>
<keyword evidence="2" id="KW-0812">Transmembrane</keyword>
<evidence type="ECO:0000256" key="6">
    <source>
        <dbReference type="ARBA" id="ARBA00022989"/>
    </source>
</evidence>
<evidence type="ECO:0000256" key="9">
    <source>
        <dbReference type="PROSITE-ProRule" id="PRU00043"/>
    </source>
</evidence>
<evidence type="ECO:0000256" key="5">
    <source>
        <dbReference type="ARBA" id="ARBA00022889"/>
    </source>
</evidence>
<dbReference type="GO" id="GO:0007156">
    <property type="term" value="P:homophilic cell adhesion via plasma membrane adhesion molecules"/>
    <property type="evidence" value="ECO:0007669"/>
    <property type="project" value="InterPro"/>
</dbReference>
<evidence type="ECO:0000256" key="4">
    <source>
        <dbReference type="ARBA" id="ARBA00022837"/>
    </source>
</evidence>
<dbReference type="SUPFAM" id="SSF49313">
    <property type="entry name" value="Cadherin-like"/>
    <property type="match status" value="11"/>
</dbReference>
<reference evidence="11" key="1">
    <citation type="submission" date="2021-04" db="EMBL/GenBank/DDBJ databases">
        <authorList>
            <consortium name="Molecular Ecology Group"/>
        </authorList>
    </citation>
    <scope>NUCLEOTIDE SEQUENCE</scope>
</reference>
<feature type="domain" description="Cadherin" evidence="10">
    <location>
        <begin position="773"/>
        <end position="891"/>
    </location>
</feature>
<evidence type="ECO:0000259" key="10">
    <source>
        <dbReference type="PROSITE" id="PS50268"/>
    </source>
</evidence>
<dbReference type="AlphaFoldDB" id="A0A8S3YTR8"/>
<feature type="domain" description="Cadherin" evidence="10">
    <location>
        <begin position="997"/>
        <end position="1104"/>
    </location>
</feature>
<dbReference type="Gene3D" id="2.60.40.60">
    <property type="entry name" value="Cadherins"/>
    <property type="match status" value="11"/>
</dbReference>
<feature type="domain" description="Cadherin" evidence="10">
    <location>
        <begin position="893"/>
        <end position="996"/>
    </location>
</feature>
<dbReference type="GO" id="GO:0005886">
    <property type="term" value="C:plasma membrane"/>
    <property type="evidence" value="ECO:0007669"/>
    <property type="project" value="InterPro"/>
</dbReference>
<keyword evidence="3" id="KW-0677">Repeat</keyword>
<feature type="non-terminal residue" evidence="11">
    <location>
        <position position="1"/>
    </location>
</feature>
<evidence type="ECO:0000256" key="3">
    <source>
        <dbReference type="ARBA" id="ARBA00022737"/>
    </source>
</evidence>
<dbReference type="OrthoDB" id="9990384at2759"/>
<dbReference type="InterPro" id="IPR002126">
    <property type="entry name" value="Cadherin-like_dom"/>
</dbReference>
<proteinExistence type="predicted"/>
<dbReference type="InterPro" id="IPR020894">
    <property type="entry name" value="Cadherin_CS"/>
</dbReference>
<sequence length="1231" mass="136782">YVLGRVVATGNGISYEIRDNGGEFFAVDPINGTVTLKKLLDFETEIEIKSIVYVTDANGQSASRDCKVFVIDVNDNAPVFTDTAIFRTISEDERPGFVVTLISVTDLDTVNLQLQVNCGGNTTLFQDACDTFRLVVADRTNKYWNGSLVLNKALDFETRNAYNIRLIAFDGRFYVSIEVHVEIQDVNDAPPKWSYVGPKSIYEEDPVSTPYQAVKAIDGDLTNPREIRYEMCTAVNEFQVDNISGVISNAKRLDYDGTEHERGVPYDICIRAREVINIVTGQMGNDSTNTATISVRFFVEDINDNGPKFSEKQYIAYVEENIARGSNIPGLQMTVTDIDSGTYNSFDLRIVNSTNVFGIIPSSDAASSSATIFVIGAIDYETGPKQYIFEVLAIQNFISSTNPKEPTGTATVTVYVLDKNDETPVFDRTSYNETVRETAIPGTFITTIRATDREEGLYGTAGIRYRLYGDNTPPHFQINEVTGVVSVAPCNAPNQPGTAPCIDYERKRNYTLTASATDNLGGSESRTRSVQLFINVLDDNDNDPKIDSIYVRYINEDQMVTINPLLIEPVDPDTVGGPLTFTIRGDQSGLWQVTPMNDSSGRQYGNLTAIRPIKYRDAQYPSGEFNFAVIVEEQQHAATAYVKIIVLDINDNRPQFIPNNYDITIIETTKGDVFVTKVTVSDADAPTTGNGVVDIYIQSGAQGKFTITNVTLIGNEYVADVYTTRDATFNYEIQNIYVMGLIARDRGSPNSLSGTANVTVRIIDDNDKNPRIQPSFQSVSVYENEPVGRSIYQVRATDPDVNNALAYYFTAKEATDGSGDNVSVTKYDFTKLFRIEENTGNVIVNAPLDRDNASRITYDLKVVDINANPMQTGYGTLLIHVLEFNDQAPGFDFYPAYEITIEEELNINSYVQNLNCRDVDDTIAGYTITQDNPRTPLYFSLLPGSGAMIVSDRIDFEKIEQIELTATCTDSGQPPLSNTTRVIVHITNINDNSPIFSQTLYLVTVRENTNGSTLNVTVTARDLDKGDYGVVRYKLNDPYRFFSIDEITGVITIFPNATFDREKAGFLTFQVIAYDSPLNETVRRNNTAQIYVNIEDVNDNCPVFRQPFFVGRVPESADIDTDILDIIATDADEGLNGQLVFTVKNGSGVPAEAENYFAIGLDSGRVFVKANIKDHIGFYNLTIIATDMRGMSPGEQCSREVPIQIEIQQSNNHAPQWIRPPNRDYVIYVLE</sequence>
<feature type="domain" description="Cadherin" evidence="10">
    <location>
        <begin position="310"/>
        <end position="426"/>
    </location>
</feature>
<keyword evidence="6" id="KW-1133">Transmembrane helix</keyword>
<evidence type="ECO:0000313" key="11">
    <source>
        <dbReference type="EMBL" id="CAG5119658.1"/>
    </source>
</evidence>
<dbReference type="GO" id="GO:0005509">
    <property type="term" value="F:calcium ion binding"/>
    <property type="evidence" value="ECO:0007669"/>
    <property type="project" value="UniProtKB-UniRule"/>
</dbReference>
<feature type="domain" description="Cadherin" evidence="10">
    <location>
        <begin position="1105"/>
        <end position="1217"/>
    </location>
</feature>
<evidence type="ECO:0000313" key="12">
    <source>
        <dbReference type="Proteomes" id="UP000678393"/>
    </source>
</evidence>
<protein>
    <recommendedName>
        <fullName evidence="10">Cadherin domain-containing protein</fullName>
    </recommendedName>
</protein>
<evidence type="ECO:0000256" key="1">
    <source>
        <dbReference type="ARBA" id="ARBA00004370"/>
    </source>
</evidence>
<evidence type="ECO:0000256" key="7">
    <source>
        <dbReference type="ARBA" id="ARBA00023136"/>
    </source>
</evidence>